<evidence type="ECO:0000256" key="1">
    <source>
        <dbReference type="SAM" id="SignalP"/>
    </source>
</evidence>
<protein>
    <submittedName>
        <fullName evidence="3">Uncharacterized protein LOC127565400</fullName>
    </submittedName>
</protein>
<evidence type="ECO:0000313" key="2">
    <source>
        <dbReference type="Proteomes" id="UP000515160"/>
    </source>
</evidence>
<keyword evidence="1" id="KW-0732">Signal</keyword>
<feature type="chain" id="PRO_5038338984" evidence="1">
    <location>
        <begin position="26"/>
        <end position="382"/>
    </location>
</feature>
<dbReference type="InterPro" id="IPR032062">
    <property type="entry name" value="DUF4803"/>
</dbReference>
<gene>
    <name evidence="3" type="primary">LOC127565400</name>
</gene>
<dbReference type="PANTHER" id="PTHR47890:SF1">
    <property type="entry name" value="LD24308P"/>
    <property type="match status" value="1"/>
</dbReference>
<reference evidence="3" key="1">
    <citation type="submission" date="2025-08" db="UniProtKB">
        <authorList>
            <consortium name="RefSeq"/>
        </authorList>
    </citation>
    <scope>IDENTIFICATION</scope>
    <source>
        <strain evidence="3">15112-1751.03</strain>
        <tissue evidence="3">Whole Adult</tissue>
    </source>
</reference>
<sequence>MKLLPLAVSLPSLLVLLIFIQSSHSTPILDPINIDTDFIKAAKEIISFVRSDIDELDKETGNFETAKIRENQLKVIQHLNNVTIQVRQINDQLTPSEERSYLDFNTRFHIKEDLSNLLLSFGYLDLFYKLSDSTPQYFDNFVESISGLTIDRFPFDPNSTNVFYQIIHGFECKQHDYECKKIIKRFNEFRNRSEIPDNLNYEQQQSPQQLYYSLYKEIALGELMAYILIEYSLMIKKVSANGNFITKRNAVRHNYDEITKNALNSLKHVTEKADRALWRRDPDERVYNETFAVVELNEENGDRYFNLRETLSDVKANKVVTGIRFVNKNHIFHLQIQRGELLPRGLINKSTVEWIPIDNYEIGNSNVKEGVDYHKKPRYRSG</sequence>
<feature type="signal peptide" evidence="1">
    <location>
        <begin position="1"/>
        <end position="25"/>
    </location>
</feature>
<dbReference type="AlphaFoldDB" id="A0A9C6T3P0"/>
<organism evidence="2 3">
    <name type="scientific">Drosophila albomicans</name>
    <name type="common">Fruit fly</name>
    <dbReference type="NCBI Taxonomy" id="7291"/>
    <lineage>
        <taxon>Eukaryota</taxon>
        <taxon>Metazoa</taxon>
        <taxon>Ecdysozoa</taxon>
        <taxon>Arthropoda</taxon>
        <taxon>Hexapoda</taxon>
        <taxon>Insecta</taxon>
        <taxon>Pterygota</taxon>
        <taxon>Neoptera</taxon>
        <taxon>Endopterygota</taxon>
        <taxon>Diptera</taxon>
        <taxon>Brachycera</taxon>
        <taxon>Muscomorpha</taxon>
        <taxon>Ephydroidea</taxon>
        <taxon>Drosophilidae</taxon>
        <taxon>Drosophila</taxon>
    </lineage>
</organism>
<dbReference type="PANTHER" id="PTHR47890">
    <property type="entry name" value="LD24308P"/>
    <property type="match status" value="1"/>
</dbReference>
<evidence type="ECO:0000313" key="3">
    <source>
        <dbReference type="RefSeq" id="XP_051859532.1"/>
    </source>
</evidence>
<proteinExistence type="predicted"/>
<dbReference type="GeneID" id="127565400"/>
<dbReference type="Proteomes" id="UP000515160">
    <property type="component" value="Chromosome 3"/>
</dbReference>
<name>A0A9C6T3P0_DROAB</name>
<dbReference type="Pfam" id="PF16061">
    <property type="entry name" value="DUF4803"/>
    <property type="match status" value="2"/>
</dbReference>
<keyword evidence="2" id="KW-1185">Reference proteome</keyword>
<accession>A0A9C6T3P0</accession>
<dbReference type="RefSeq" id="XP_051859532.1">
    <property type="nucleotide sequence ID" value="XM_052003572.1"/>
</dbReference>